<dbReference type="Proteomes" id="UP000031637">
    <property type="component" value="Chromosome"/>
</dbReference>
<dbReference type="GO" id="GO:0070475">
    <property type="term" value="P:rRNA base methylation"/>
    <property type="evidence" value="ECO:0007669"/>
    <property type="project" value="TreeGrafter"/>
</dbReference>
<comment type="subcellular location">
    <subcellularLocation>
        <location evidence="1 12">Cytoplasm</location>
    </subcellularLocation>
</comment>
<dbReference type="NCBIfam" id="NF008692">
    <property type="entry name" value="PRK11713.1-5"/>
    <property type="match status" value="1"/>
</dbReference>
<evidence type="ECO:0000256" key="1">
    <source>
        <dbReference type="ARBA" id="ARBA00004496"/>
    </source>
</evidence>
<name>W0SC04_9PROT</name>
<evidence type="ECO:0000256" key="5">
    <source>
        <dbReference type="ARBA" id="ARBA00022490"/>
    </source>
</evidence>
<sequence length="242" mass="25871">MIPRFFCPFPLHPGATVELAPEAAHHALKVLRVGAGDTAILFDGRGGQWRATLHPAGKALRATLDEFDDIDCEPPLALTLVQGLPASDKMDFVVQKAVELGVRRIQPVAAKRSLVRLSGERAERRVEHWRNIAIAACEQSGRNRVPTVAPILDLPQYLGIAAQENGLRFVCAPEATGSLRDLTAPEGPICLLVGPEGGFEEGELLAARAAGFHAIGLGPRVLRTETAGLGALAAMMALWGDW</sequence>
<evidence type="ECO:0000313" key="16">
    <source>
        <dbReference type="Proteomes" id="UP000031637"/>
    </source>
</evidence>
<dbReference type="CDD" id="cd18084">
    <property type="entry name" value="RsmE-like"/>
    <property type="match status" value="1"/>
</dbReference>
<feature type="domain" description="Ribosomal RNA small subunit methyltransferase E methyltransferase" evidence="13">
    <location>
        <begin position="73"/>
        <end position="236"/>
    </location>
</feature>
<protein>
    <recommendedName>
        <fullName evidence="4 12">Ribosomal RNA small subunit methyltransferase E</fullName>
        <ecNumber evidence="3 12">2.1.1.193</ecNumber>
    </recommendedName>
</protein>
<keyword evidence="7 12" id="KW-0489">Methyltransferase</keyword>
<keyword evidence="9 12" id="KW-0949">S-adenosyl-L-methionine</keyword>
<dbReference type="InterPro" id="IPR029028">
    <property type="entry name" value="Alpha/beta_knot_MTases"/>
</dbReference>
<evidence type="ECO:0000256" key="9">
    <source>
        <dbReference type="ARBA" id="ARBA00022691"/>
    </source>
</evidence>
<comment type="function">
    <text evidence="10 12">Specifically methylates the N3 position of the uracil ring of uridine 1498 (m3U1498) in 16S rRNA. Acts on the fully assembled 30S ribosomal subunit.</text>
</comment>
<dbReference type="NCBIfam" id="TIGR00046">
    <property type="entry name" value="RsmE family RNA methyltransferase"/>
    <property type="match status" value="1"/>
</dbReference>
<evidence type="ECO:0000259" key="14">
    <source>
        <dbReference type="Pfam" id="PF20260"/>
    </source>
</evidence>
<dbReference type="GO" id="GO:0005737">
    <property type="term" value="C:cytoplasm"/>
    <property type="evidence" value="ECO:0007669"/>
    <property type="project" value="UniProtKB-SubCell"/>
</dbReference>
<dbReference type="RefSeq" id="WP_041097195.1">
    <property type="nucleotide sequence ID" value="NZ_AP012547.1"/>
</dbReference>
<accession>W0SC04</accession>
<dbReference type="KEGG" id="shd:SUTH_00751"/>
<evidence type="ECO:0000256" key="2">
    <source>
        <dbReference type="ARBA" id="ARBA00005528"/>
    </source>
</evidence>
<feature type="domain" description="Ribosomal RNA small subunit methyltransferase E PUA-like" evidence="14">
    <location>
        <begin position="22"/>
        <end position="54"/>
    </location>
</feature>
<dbReference type="InterPro" id="IPR046886">
    <property type="entry name" value="RsmE_MTase_dom"/>
</dbReference>
<dbReference type="InterPro" id="IPR046887">
    <property type="entry name" value="RsmE_PUA-like"/>
</dbReference>
<dbReference type="InterPro" id="IPR006700">
    <property type="entry name" value="RsmE"/>
</dbReference>
<dbReference type="Gene3D" id="2.40.240.20">
    <property type="entry name" value="Hypothetical PUA domain-like, domain 1"/>
    <property type="match status" value="1"/>
</dbReference>
<dbReference type="PANTHER" id="PTHR30027:SF3">
    <property type="entry name" value="16S RRNA (URACIL(1498)-N(3))-METHYLTRANSFERASE"/>
    <property type="match status" value="1"/>
</dbReference>
<keyword evidence="6 12" id="KW-0698">rRNA processing</keyword>
<dbReference type="SUPFAM" id="SSF75217">
    <property type="entry name" value="alpha/beta knot"/>
    <property type="match status" value="1"/>
</dbReference>
<evidence type="ECO:0000256" key="12">
    <source>
        <dbReference type="PIRNR" id="PIRNR015601"/>
    </source>
</evidence>
<gene>
    <name evidence="15" type="ORF">SUTH_00751</name>
</gene>
<dbReference type="PANTHER" id="PTHR30027">
    <property type="entry name" value="RIBOSOMAL RNA SMALL SUBUNIT METHYLTRANSFERASE E"/>
    <property type="match status" value="1"/>
</dbReference>
<evidence type="ECO:0000256" key="8">
    <source>
        <dbReference type="ARBA" id="ARBA00022679"/>
    </source>
</evidence>
<keyword evidence="16" id="KW-1185">Reference proteome</keyword>
<evidence type="ECO:0000259" key="13">
    <source>
        <dbReference type="Pfam" id="PF04452"/>
    </source>
</evidence>
<evidence type="ECO:0000256" key="7">
    <source>
        <dbReference type="ARBA" id="ARBA00022603"/>
    </source>
</evidence>
<dbReference type="STRING" id="1223802.SUTH_00751"/>
<dbReference type="HOGENOM" id="CLU_067442_5_1_4"/>
<dbReference type="SUPFAM" id="SSF88697">
    <property type="entry name" value="PUA domain-like"/>
    <property type="match status" value="1"/>
</dbReference>
<evidence type="ECO:0000256" key="6">
    <source>
        <dbReference type="ARBA" id="ARBA00022552"/>
    </source>
</evidence>
<evidence type="ECO:0000256" key="10">
    <source>
        <dbReference type="ARBA" id="ARBA00025699"/>
    </source>
</evidence>
<evidence type="ECO:0000256" key="11">
    <source>
        <dbReference type="ARBA" id="ARBA00047944"/>
    </source>
</evidence>
<evidence type="ECO:0000313" key="15">
    <source>
        <dbReference type="EMBL" id="BAO28561.1"/>
    </source>
</evidence>
<keyword evidence="8 12" id="KW-0808">Transferase</keyword>
<evidence type="ECO:0000256" key="3">
    <source>
        <dbReference type="ARBA" id="ARBA00012328"/>
    </source>
</evidence>
<dbReference type="OrthoDB" id="9815641at2"/>
<comment type="catalytic activity">
    <reaction evidence="11 12">
        <text>uridine(1498) in 16S rRNA + S-adenosyl-L-methionine = N(3)-methyluridine(1498) in 16S rRNA + S-adenosyl-L-homocysteine + H(+)</text>
        <dbReference type="Rhea" id="RHEA:42920"/>
        <dbReference type="Rhea" id="RHEA-COMP:10283"/>
        <dbReference type="Rhea" id="RHEA-COMP:10284"/>
        <dbReference type="ChEBI" id="CHEBI:15378"/>
        <dbReference type="ChEBI" id="CHEBI:57856"/>
        <dbReference type="ChEBI" id="CHEBI:59789"/>
        <dbReference type="ChEBI" id="CHEBI:65315"/>
        <dbReference type="ChEBI" id="CHEBI:74502"/>
        <dbReference type="EC" id="2.1.1.193"/>
    </reaction>
</comment>
<dbReference type="AlphaFoldDB" id="W0SC04"/>
<organism evidence="15 16">
    <name type="scientific">Sulfuritalea hydrogenivorans sk43H</name>
    <dbReference type="NCBI Taxonomy" id="1223802"/>
    <lineage>
        <taxon>Bacteria</taxon>
        <taxon>Pseudomonadati</taxon>
        <taxon>Pseudomonadota</taxon>
        <taxon>Betaproteobacteria</taxon>
        <taxon>Nitrosomonadales</taxon>
        <taxon>Sterolibacteriaceae</taxon>
        <taxon>Sulfuritalea</taxon>
    </lineage>
</organism>
<comment type="similarity">
    <text evidence="2 12">Belongs to the RNA methyltransferase RsmE family.</text>
</comment>
<dbReference type="EMBL" id="AP012547">
    <property type="protein sequence ID" value="BAO28561.1"/>
    <property type="molecule type" value="Genomic_DNA"/>
</dbReference>
<dbReference type="PIRSF" id="PIRSF015601">
    <property type="entry name" value="MTase_slr0722"/>
    <property type="match status" value="1"/>
</dbReference>
<dbReference type="GO" id="GO:0070042">
    <property type="term" value="F:rRNA (uridine-N3-)-methyltransferase activity"/>
    <property type="evidence" value="ECO:0007669"/>
    <property type="project" value="TreeGrafter"/>
</dbReference>
<dbReference type="Gene3D" id="3.40.1280.10">
    <property type="match status" value="1"/>
</dbReference>
<dbReference type="InterPro" id="IPR029026">
    <property type="entry name" value="tRNA_m1G_MTases_N"/>
</dbReference>
<dbReference type="Pfam" id="PF20260">
    <property type="entry name" value="PUA_4"/>
    <property type="match status" value="1"/>
</dbReference>
<keyword evidence="5 12" id="KW-0963">Cytoplasm</keyword>
<dbReference type="EC" id="2.1.1.193" evidence="3 12"/>
<dbReference type="InterPro" id="IPR015947">
    <property type="entry name" value="PUA-like_sf"/>
</dbReference>
<reference evidence="15 16" key="1">
    <citation type="journal article" date="2014" name="Syst. Appl. Microbiol.">
        <title>Complete genomes of freshwater sulfur oxidizers Sulfuricella denitrificans skB26 and Sulfuritalea hydrogenivorans sk43H: genetic insights into the sulfur oxidation pathway of betaproteobacteria.</title>
        <authorList>
            <person name="Watanabe T."/>
            <person name="Kojima H."/>
            <person name="Fukui M."/>
        </authorList>
    </citation>
    <scope>NUCLEOTIDE SEQUENCE [LARGE SCALE GENOMIC DNA]</scope>
    <source>
        <strain evidence="15">DSM22779</strain>
    </source>
</reference>
<evidence type="ECO:0000256" key="4">
    <source>
        <dbReference type="ARBA" id="ARBA00013673"/>
    </source>
</evidence>
<dbReference type="Pfam" id="PF04452">
    <property type="entry name" value="Methyltrans_RNA"/>
    <property type="match status" value="1"/>
</dbReference>
<proteinExistence type="inferred from homology"/>